<protein>
    <recommendedName>
        <fullName evidence="3">Nucleoid-associated protein</fullName>
    </recommendedName>
</protein>
<dbReference type="PATRIC" id="fig|1423726.3.peg.2733"/>
<dbReference type="EMBL" id="AZDA01000003">
    <property type="protein sequence ID" value="KRK40872.1"/>
    <property type="molecule type" value="Genomic_DNA"/>
</dbReference>
<evidence type="ECO:0000313" key="2">
    <source>
        <dbReference type="Proteomes" id="UP000051461"/>
    </source>
</evidence>
<dbReference type="AlphaFoldDB" id="A0A0R1H3U6"/>
<dbReference type="Proteomes" id="UP000051461">
    <property type="component" value="Unassembled WGS sequence"/>
</dbReference>
<comment type="caution">
    <text evidence="1">The sequence shown here is derived from an EMBL/GenBank/DDBJ whole genome shotgun (WGS) entry which is preliminary data.</text>
</comment>
<evidence type="ECO:0008006" key="3">
    <source>
        <dbReference type="Google" id="ProtNLM"/>
    </source>
</evidence>
<keyword evidence="2" id="KW-1185">Reference proteome</keyword>
<accession>A0A0R1H3U6</accession>
<dbReference type="InterPro" id="IPR007358">
    <property type="entry name" value="Nucleoid_associated_NdpA"/>
</dbReference>
<name>A0A0R1H3U6_9LACO</name>
<sequence>MIYIEQAVLHIVDGASGNIFYAAAPLDLEEAGVARYLEKLLQHFLKQDLRSDTLPTDHWLKTVSFTADDFMATSQALSEQLYQLTAPQAEIPRGDLLCVRYTEADVAYFALLKLNQGQEYTHFLNYTEEGITNEIILNQAVLPAPQRKISEGFSLNLSTGQYVLADQVFPVDGEKIAYFSERFLKLPAPLTATEQMKEVKAAVTAVAEDFSQDTFTATSQAQTTLYQQLDQDETVDLSALAEAVFPTEAAQEALTERLTEQVTAPQPLAASPKVKRHLSKQRLKLDNGIELIVPQSVYQDPEQIEFINQPDGTISVVLKQIESIENKF</sequence>
<dbReference type="OrthoDB" id="3171075at2"/>
<dbReference type="STRING" id="1423726.FC07_GL002625"/>
<organism evidence="1 2">
    <name type="scientific">Loigolactobacillus bifermentans DSM 20003</name>
    <dbReference type="NCBI Taxonomy" id="1423726"/>
    <lineage>
        <taxon>Bacteria</taxon>
        <taxon>Bacillati</taxon>
        <taxon>Bacillota</taxon>
        <taxon>Bacilli</taxon>
        <taxon>Lactobacillales</taxon>
        <taxon>Lactobacillaceae</taxon>
        <taxon>Loigolactobacillus</taxon>
    </lineage>
</organism>
<dbReference type="RefSeq" id="WP_057903308.1">
    <property type="nucleotide sequence ID" value="NZ_AZDA01000003.1"/>
</dbReference>
<proteinExistence type="predicted"/>
<dbReference type="Pfam" id="PF04245">
    <property type="entry name" value="NA37"/>
    <property type="match status" value="1"/>
</dbReference>
<gene>
    <name evidence="1" type="ORF">FC07_GL002625</name>
</gene>
<reference evidence="1 2" key="1">
    <citation type="journal article" date="2015" name="Genome Announc.">
        <title>Expanding the biotechnology potential of lactobacilli through comparative genomics of 213 strains and associated genera.</title>
        <authorList>
            <person name="Sun Z."/>
            <person name="Harris H.M."/>
            <person name="McCann A."/>
            <person name="Guo C."/>
            <person name="Argimon S."/>
            <person name="Zhang W."/>
            <person name="Yang X."/>
            <person name="Jeffery I.B."/>
            <person name="Cooney J.C."/>
            <person name="Kagawa T.F."/>
            <person name="Liu W."/>
            <person name="Song Y."/>
            <person name="Salvetti E."/>
            <person name="Wrobel A."/>
            <person name="Rasinkangas P."/>
            <person name="Parkhill J."/>
            <person name="Rea M.C."/>
            <person name="O'Sullivan O."/>
            <person name="Ritari J."/>
            <person name="Douillard F.P."/>
            <person name="Paul Ross R."/>
            <person name="Yang R."/>
            <person name="Briner A.E."/>
            <person name="Felis G.E."/>
            <person name="de Vos W.M."/>
            <person name="Barrangou R."/>
            <person name="Klaenhammer T.R."/>
            <person name="Caufield P.W."/>
            <person name="Cui Y."/>
            <person name="Zhang H."/>
            <person name="O'Toole P.W."/>
        </authorList>
    </citation>
    <scope>NUCLEOTIDE SEQUENCE [LARGE SCALE GENOMIC DNA]</scope>
    <source>
        <strain evidence="1 2">DSM 20003</strain>
    </source>
</reference>
<evidence type="ECO:0000313" key="1">
    <source>
        <dbReference type="EMBL" id="KRK40872.1"/>
    </source>
</evidence>
<dbReference type="GO" id="GO:0009295">
    <property type="term" value="C:nucleoid"/>
    <property type="evidence" value="ECO:0007669"/>
    <property type="project" value="InterPro"/>
</dbReference>